<dbReference type="Gene3D" id="3.40.190.10">
    <property type="entry name" value="Periplasmic binding protein-like II"/>
    <property type="match status" value="2"/>
</dbReference>
<dbReference type="SUPFAM" id="SSF53850">
    <property type="entry name" value="Periplasmic binding protein-like II"/>
    <property type="match status" value="1"/>
</dbReference>
<evidence type="ECO:0000256" key="7">
    <source>
        <dbReference type="ARBA" id="ARBA00024031"/>
    </source>
</evidence>
<dbReference type="InterPro" id="IPR006311">
    <property type="entry name" value="TAT_signal"/>
</dbReference>
<evidence type="ECO:0000256" key="4">
    <source>
        <dbReference type="ARBA" id="ARBA00022519"/>
    </source>
</evidence>
<protein>
    <submittedName>
        <fullName evidence="8">Bicarbonate-binding protein</fullName>
    </submittedName>
</protein>
<evidence type="ECO:0000256" key="1">
    <source>
        <dbReference type="ARBA" id="ARBA00004308"/>
    </source>
</evidence>
<keyword evidence="3" id="KW-1003">Cell membrane</keyword>
<keyword evidence="5" id="KW-0732">Signal</keyword>
<evidence type="ECO:0000256" key="6">
    <source>
        <dbReference type="ARBA" id="ARBA00023136"/>
    </source>
</evidence>
<dbReference type="PATRIC" id="fig|316.97.peg.155"/>
<proteinExistence type="inferred from homology"/>
<dbReference type="PANTHER" id="PTHR30024:SF7">
    <property type="entry name" value="NITRATE_NITRITE BINDING PROTEIN NRTA"/>
    <property type="match status" value="1"/>
</dbReference>
<keyword evidence="2" id="KW-0813">Transport</keyword>
<evidence type="ECO:0000313" key="9">
    <source>
        <dbReference type="Proteomes" id="UP000025238"/>
    </source>
</evidence>
<dbReference type="PROSITE" id="PS51318">
    <property type="entry name" value="TAT"/>
    <property type="match status" value="1"/>
</dbReference>
<evidence type="ECO:0000313" key="8">
    <source>
        <dbReference type="EMBL" id="AHY41058.1"/>
    </source>
</evidence>
<dbReference type="CDD" id="cd13553">
    <property type="entry name" value="PBP2_NrtA_CpmA_like"/>
    <property type="match status" value="1"/>
</dbReference>
<dbReference type="InterPro" id="IPR044527">
    <property type="entry name" value="NrtA/CpmA_ABC-bd_dom"/>
</dbReference>
<dbReference type="EMBL" id="CP007509">
    <property type="protein sequence ID" value="AHY41058.1"/>
    <property type="molecule type" value="Genomic_DNA"/>
</dbReference>
<dbReference type="AlphaFoldDB" id="A0A023WLS4"/>
<keyword evidence="4" id="KW-0997">Cell inner membrane</keyword>
<evidence type="ECO:0000256" key="2">
    <source>
        <dbReference type="ARBA" id="ARBA00022448"/>
    </source>
</evidence>
<sequence>MTDKPNNDQPSSVTLASRRSFLKHSIIAASGVALFGGMSLGMRSAAWAAGGDVETSKAKLGFIALTDAAPLFVAAEKGFFAKYGMTEVEVLKQSSWGTTRDNLVLGSAKNGIDGAHILTPMPYLISAGIVTPNNQPVAMSILARLNLSGQCISVGEEYRDLKIGLDSTPFKAALEAKKASGKKVSAAMTFPGGTHDLWMRYWLAAGGIDPNADINTIVVPPAQMVANMKVGSMDTFCVCEPWNAQLINQKIGYTANTTGELWHNHPEKAFALRSDYVAANPNAAKALTMAIMEAQQFCEKPENKEEVAKICSQRKWIGAPYKDIVDRMKGNFAYGTGKVIENHPEQMRYWDDHASYPFQSHDLWFLTENKRWGYLPADFDSQALIAKVNREDIWRAAAGELNLPAELIPASTSRGVEKFFDGKVFDPENPQAYLDSLTIKAMA</sequence>
<keyword evidence="6" id="KW-0472">Membrane</keyword>
<accession>A0A023WLS4</accession>
<name>A0A023WLS4_STUST</name>
<dbReference type="KEGG" id="pstu:UIB01_00765"/>
<dbReference type="Pfam" id="PF13379">
    <property type="entry name" value="NMT1_2"/>
    <property type="match status" value="1"/>
</dbReference>
<dbReference type="GO" id="GO:0012505">
    <property type="term" value="C:endomembrane system"/>
    <property type="evidence" value="ECO:0007669"/>
    <property type="project" value="UniProtKB-SubCell"/>
</dbReference>
<comment type="subcellular location">
    <subcellularLocation>
        <location evidence="1">Endomembrane system</location>
    </subcellularLocation>
</comment>
<gene>
    <name evidence="8" type="ORF">UIB01_00765</name>
</gene>
<dbReference type="PANTHER" id="PTHR30024">
    <property type="entry name" value="ALIPHATIC SULFONATES-BINDING PROTEIN-RELATED"/>
    <property type="match status" value="1"/>
</dbReference>
<evidence type="ECO:0000256" key="5">
    <source>
        <dbReference type="ARBA" id="ARBA00022729"/>
    </source>
</evidence>
<dbReference type="Proteomes" id="UP000025238">
    <property type="component" value="Chromosome"/>
</dbReference>
<organism evidence="8 9">
    <name type="scientific">Stutzerimonas stutzeri</name>
    <name type="common">Pseudomonas stutzeri</name>
    <dbReference type="NCBI Taxonomy" id="316"/>
    <lineage>
        <taxon>Bacteria</taxon>
        <taxon>Pseudomonadati</taxon>
        <taxon>Pseudomonadota</taxon>
        <taxon>Gammaproteobacteria</taxon>
        <taxon>Pseudomonadales</taxon>
        <taxon>Pseudomonadaceae</taxon>
        <taxon>Stutzerimonas</taxon>
    </lineage>
</organism>
<evidence type="ECO:0000256" key="3">
    <source>
        <dbReference type="ARBA" id="ARBA00022475"/>
    </source>
</evidence>
<dbReference type="OrthoDB" id="9815454at2"/>
<reference evidence="8 9" key="1">
    <citation type="submission" date="2014-03" db="EMBL/GenBank/DDBJ databases">
        <title>Complete genome sequence of Pseudomonas stutzeri 19SMN4.</title>
        <authorList>
            <person name="Brunet-Galmes I."/>
            <person name="Nogales B."/>
            <person name="Busquets A."/>
            <person name="Pena A."/>
            <person name="Gomila M."/>
            <person name="Garcia-Valdes E."/>
            <person name="Lalucat J."/>
            <person name="Bennasar A."/>
            <person name="Bosch R."/>
        </authorList>
    </citation>
    <scope>NUCLEOTIDE SEQUENCE [LARGE SCALE GENOMIC DNA]</scope>
    <source>
        <strain evidence="8 9">19SMN4</strain>
    </source>
</reference>
<comment type="similarity">
    <text evidence="7">Belongs to the CmpA/NrtA family.</text>
</comment>